<evidence type="ECO:0000259" key="10">
    <source>
        <dbReference type="Pfam" id="PF13086"/>
    </source>
</evidence>
<evidence type="ECO:0000256" key="3">
    <source>
        <dbReference type="ARBA" id="ARBA00012552"/>
    </source>
</evidence>
<dbReference type="PANTHER" id="PTHR45418:SF1">
    <property type="entry name" value="CANCER_TESTIS ANTIGEN 55"/>
    <property type="match status" value="1"/>
</dbReference>
<keyword evidence="14" id="KW-1185">Reference proteome</keyword>
<dbReference type="GO" id="GO:0005524">
    <property type="term" value="F:ATP binding"/>
    <property type="evidence" value="ECO:0007669"/>
    <property type="project" value="UniProtKB-KW"/>
</dbReference>
<dbReference type="PANTHER" id="PTHR45418">
    <property type="entry name" value="CANCER/TESTIS ANTIGEN 55"/>
    <property type="match status" value="1"/>
</dbReference>
<feature type="domain" description="DNA2/NAM7 helicase-like C-terminal" evidence="11">
    <location>
        <begin position="522"/>
        <end position="715"/>
    </location>
</feature>
<accession>A0A1A9WNA2</accession>
<feature type="domain" description="Helicase MOV-10-like beta-barrel" evidence="12">
    <location>
        <begin position="183"/>
        <end position="266"/>
    </location>
</feature>
<evidence type="ECO:0000256" key="7">
    <source>
        <dbReference type="ARBA" id="ARBA00022806"/>
    </source>
</evidence>
<comment type="subcellular location">
    <subcellularLocation>
        <location evidence="1">Cytoplasm</location>
    </subcellularLocation>
</comment>
<name>A0A1A9WNA2_9MUSC</name>
<organism evidence="13 14">
    <name type="scientific">Glossina brevipalpis</name>
    <dbReference type="NCBI Taxonomy" id="37001"/>
    <lineage>
        <taxon>Eukaryota</taxon>
        <taxon>Metazoa</taxon>
        <taxon>Ecdysozoa</taxon>
        <taxon>Arthropoda</taxon>
        <taxon>Hexapoda</taxon>
        <taxon>Insecta</taxon>
        <taxon>Pterygota</taxon>
        <taxon>Neoptera</taxon>
        <taxon>Endopterygota</taxon>
        <taxon>Diptera</taxon>
        <taxon>Brachycera</taxon>
        <taxon>Muscomorpha</taxon>
        <taxon>Hippoboscoidea</taxon>
        <taxon>Glossinidae</taxon>
        <taxon>Glossina</taxon>
    </lineage>
</organism>
<dbReference type="Proteomes" id="UP000091820">
    <property type="component" value="Unassembled WGS sequence"/>
</dbReference>
<dbReference type="Pfam" id="PF21634">
    <property type="entry name" value="MOV-10_beta-barrel"/>
    <property type="match status" value="1"/>
</dbReference>
<reference evidence="14" key="1">
    <citation type="submission" date="2014-03" db="EMBL/GenBank/DDBJ databases">
        <authorList>
            <person name="Aksoy S."/>
            <person name="Warren W."/>
            <person name="Wilson R.K."/>
        </authorList>
    </citation>
    <scope>NUCLEOTIDE SEQUENCE [LARGE SCALE GENOMIC DNA]</scope>
    <source>
        <strain evidence="14">IAEA</strain>
    </source>
</reference>
<evidence type="ECO:0000256" key="6">
    <source>
        <dbReference type="ARBA" id="ARBA00022801"/>
    </source>
</evidence>
<evidence type="ECO:0000256" key="2">
    <source>
        <dbReference type="ARBA" id="ARBA00005601"/>
    </source>
</evidence>
<dbReference type="Pfam" id="PF13086">
    <property type="entry name" value="AAA_11"/>
    <property type="match status" value="1"/>
</dbReference>
<keyword evidence="7" id="KW-0347">Helicase</keyword>
<evidence type="ECO:0000256" key="9">
    <source>
        <dbReference type="ARBA" id="ARBA00047984"/>
    </source>
</evidence>
<dbReference type="Pfam" id="PF13087">
    <property type="entry name" value="AAA_12"/>
    <property type="match status" value="1"/>
</dbReference>
<dbReference type="EC" id="3.6.4.13" evidence="3"/>
<dbReference type="AlphaFoldDB" id="A0A1A9WNA2"/>
<dbReference type="GO" id="GO:0016787">
    <property type="term" value="F:hydrolase activity"/>
    <property type="evidence" value="ECO:0007669"/>
    <property type="project" value="UniProtKB-KW"/>
</dbReference>
<evidence type="ECO:0000313" key="13">
    <source>
        <dbReference type="EnsemblMetazoa" id="GBRI025889-PA"/>
    </source>
</evidence>
<keyword evidence="6" id="KW-0378">Hydrolase</keyword>
<dbReference type="STRING" id="37001.A0A1A9WNA2"/>
<evidence type="ECO:0000313" key="14">
    <source>
        <dbReference type="Proteomes" id="UP000091820"/>
    </source>
</evidence>
<keyword evidence="5" id="KW-0547">Nucleotide-binding</keyword>
<dbReference type="Gene3D" id="3.40.50.300">
    <property type="entry name" value="P-loop containing nucleotide triphosphate hydrolases"/>
    <property type="match status" value="2"/>
</dbReference>
<dbReference type="GO" id="GO:0005737">
    <property type="term" value="C:cytoplasm"/>
    <property type="evidence" value="ECO:0007669"/>
    <property type="project" value="UniProtKB-SubCell"/>
</dbReference>
<dbReference type="InterPro" id="IPR049080">
    <property type="entry name" value="MOV-10-like_beta-barrel"/>
</dbReference>
<reference evidence="13" key="2">
    <citation type="submission" date="2020-05" db="UniProtKB">
        <authorList>
            <consortium name="EnsemblMetazoa"/>
        </authorList>
    </citation>
    <scope>IDENTIFICATION</scope>
    <source>
        <strain evidence="13">IAEA</strain>
    </source>
</reference>
<evidence type="ECO:0000256" key="8">
    <source>
        <dbReference type="ARBA" id="ARBA00022840"/>
    </source>
</evidence>
<evidence type="ECO:0000256" key="5">
    <source>
        <dbReference type="ARBA" id="ARBA00022741"/>
    </source>
</evidence>
<dbReference type="EnsemblMetazoa" id="GBRI025889-RA">
    <property type="protein sequence ID" value="GBRI025889-PA"/>
    <property type="gene ID" value="GBRI025889"/>
</dbReference>
<keyword evidence="4" id="KW-0963">Cytoplasm</keyword>
<dbReference type="InterPro" id="IPR041679">
    <property type="entry name" value="DNA2/NAM7-like_C"/>
</dbReference>
<dbReference type="GO" id="GO:0003724">
    <property type="term" value="F:RNA helicase activity"/>
    <property type="evidence" value="ECO:0007669"/>
    <property type="project" value="UniProtKB-EC"/>
</dbReference>
<evidence type="ECO:0000259" key="11">
    <source>
        <dbReference type="Pfam" id="PF13087"/>
    </source>
</evidence>
<evidence type="ECO:0000256" key="1">
    <source>
        <dbReference type="ARBA" id="ARBA00004496"/>
    </source>
</evidence>
<keyword evidence="8" id="KW-0067">ATP-binding</keyword>
<proteinExistence type="inferred from homology"/>
<comment type="catalytic activity">
    <reaction evidence="9">
        <text>ATP + H2O = ADP + phosphate + H(+)</text>
        <dbReference type="Rhea" id="RHEA:13065"/>
        <dbReference type="ChEBI" id="CHEBI:15377"/>
        <dbReference type="ChEBI" id="CHEBI:15378"/>
        <dbReference type="ChEBI" id="CHEBI:30616"/>
        <dbReference type="ChEBI" id="CHEBI:43474"/>
        <dbReference type="ChEBI" id="CHEBI:456216"/>
        <dbReference type="EC" id="3.6.4.13"/>
    </reaction>
</comment>
<dbReference type="VEuPathDB" id="VectorBase:GBRI025889"/>
<dbReference type="SUPFAM" id="SSF52540">
    <property type="entry name" value="P-loop containing nucleoside triphosphate hydrolases"/>
    <property type="match status" value="1"/>
</dbReference>
<protein>
    <recommendedName>
        <fullName evidence="3">RNA helicase</fullName>
        <ecNumber evidence="3">3.6.4.13</ecNumber>
    </recommendedName>
</protein>
<dbReference type="InterPro" id="IPR027417">
    <property type="entry name" value="P-loop_NTPase"/>
</dbReference>
<dbReference type="InterPro" id="IPR047187">
    <property type="entry name" value="SF1_C_Upf1"/>
</dbReference>
<sequence length="754" mass="87464">ILTKAHENYIQRAGTPDFKLPGSTNTFLHCIDFYEQFILHFETFRIKRSVNIVVCETEKQAEAVTKSLTEVYHNCKISFNGRNMSQKSRFYANQIRSKHSETIPSVRMQPKRNFIANRIGSFEVPERLKRAYLTSSSKKDMLENIEYMFPSLTEELAINNFVNRFQTLIYLEEIECFVNLRTYDRERTHFTREGKYLALTIENLSERLLSLVIGNVVKAKNPWAEGKDVERMHEGVIHKLLFKRILLKFNADFQQRYNGEDYRLEFYFSRYSYRKQHYAVSQAARYLGEEFLFPSQIQMRECPQLDIQLNEEEKLLVDNFPCNWHNCALNPVQKKAIANILRGESTSSCRYTSNSSADLITTRLIESCVLKMGEFIRLHLMSYCTTVAVGIDDTCKEDMTESGLRLKCQKKYLRDHRVMIGTCVTLGNFFQMGFPADHFTHVLTDEAGQCTESEIMIAVAHVSKERVQVILAGDPHQLQAVVINKYALERGFSMSFLERIFSRAPYIRDIKGFNLTCGFDPRLVTKLLCNYRALPSILNVYNELFYNAKLISMIREENSREAKMLEQIDHTLPQSSKRPKTHGMFFCGICSEDMQESDSPPWYNPREAKNVFLTTIKLYRNNIKPESIGIITPYMKQVKHFRNLFIDAEVAMPKIGSVEEFQRQERDIILISTVRSGKGHIPSDLRHALGFIQNKKRINVAISRPRYLLVIYGNPKLLVLDSRWLTIIKYCVDNDAYLGCDLSASISDSPKLVE</sequence>
<feature type="domain" description="DNA2/NAM7 helicase helicase" evidence="10">
    <location>
        <begin position="407"/>
        <end position="485"/>
    </location>
</feature>
<evidence type="ECO:0000256" key="4">
    <source>
        <dbReference type="ARBA" id="ARBA00022490"/>
    </source>
</evidence>
<dbReference type="InterPro" id="IPR041677">
    <property type="entry name" value="DNA2/NAM7_AAA_11"/>
</dbReference>
<evidence type="ECO:0000259" key="12">
    <source>
        <dbReference type="Pfam" id="PF21634"/>
    </source>
</evidence>
<comment type="similarity">
    <text evidence="2">Belongs to the DNA2/NAM7 helicase family. SDE3 subfamily.</text>
</comment>
<dbReference type="CDD" id="cd18808">
    <property type="entry name" value="SF1_C_Upf1"/>
    <property type="match status" value="1"/>
</dbReference>